<evidence type="ECO:0000256" key="1">
    <source>
        <dbReference type="ARBA" id="ARBA00022574"/>
    </source>
</evidence>
<dbReference type="STRING" id="1108050.A0A0B7FD61"/>
<keyword evidence="1 3" id="KW-0853">WD repeat</keyword>
<keyword evidence="4" id="KW-0175">Coiled coil</keyword>
<dbReference type="PROSITE" id="PS50837">
    <property type="entry name" value="NACHT"/>
    <property type="match status" value="1"/>
</dbReference>
<dbReference type="InterPro" id="IPR056884">
    <property type="entry name" value="NPHP3-like_N"/>
</dbReference>
<dbReference type="Gene3D" id="3.40.50.300">
    <property type="entry name" value="P-loop containing nucleotide triphosphate hydrolases"/>
    <property type="match status" value="1"/>
</dbReference>
<dbReference type="InterPro" id="IPR027417">
    <property type="entry name" value="P-loop_NTPase"/>
</dbReference>
<feature type="coiled-coil region" evidence="4">
    <location>
        <begin position="144"/>
        <end position="171"/>
    </location>
</feature>
<keyword evidence="8" id="KW-1185">Reference proteome</keyword>
<feature type="repeat" description="WD" evidence="3">
    <location>
        <begin position="1252"/>
        <end position="1293"/>
    </location>
</feature>
<dbReference type="SUPFAM" id="SSF50978">
    <property type="entry name" value="WD40 repeat-like"/>
    <property type="match status" value="3"/>
</dbReference>
<dbReference type="Pfam" id="PF24883">
    <property type="entry name" value="NPHP3_N"/>
    <property type="match status" value="1"/>
</dbReference>
<dbReference type="Proteomes" id="UP000059188">
    <property type="component" value="Unassembled WGS sequence"/>
</dbReference>
<evidence type="ECO:0000313" key="8">
    <source>
        <dbReference type="Proteomes" id="UP000059188"/>
    </source>
</evidence>
<name>A0A0B7FD61_THACB</name>
<feature type="compositionally biased region" description="Polar residues" evidence="5">
    <location>
        <begin position="41"/>
        <end position="91"/>
    </location>
</feature>
<dbReference type="SMART" id="SM00320">
    <property type="entry name" value="WD40"/>
    <property type="match status" value="14"/>
</dbReference>
<dbReference type="PROSITE" id="PS50294">
    <property type="entry name" value="WD_REPEATS_REGION"/>
    <property type="match status" value="8"/>
</dbReference>
<feature type="repeat" description="WD" evidence="3">
    <location>
        <begin position="1080"/>
        <end position="1121"/>
    </location>
</feature>
<evidence type="ECO:0000259" key="6">
    <source>
        <dbReference type="PROSITE" id="PS50837"/>
    </source>
</evidence>
<dbReference type="GO" id="GO:1990234">
    <property type="term" value="C:transferase complex"/>
    <property type="evidence" value="ECO:0007669"/>
    <property type="project" value="UniProtKB-ARBA"/>
</dbReference>
<feature type="repeat" description="WD" evidence="3">
    <location>
        <begin position="992"/>
        <end position="1033"/>
    </location>
</feature>
<evidence type="ECO:0000256" key="3">
    <source>
        <dbReference type="PROSITE-ProRule" id="PRU00221"/>
    </source>
</evidence>
<feature type="repeat" description="WD" evidence="3">
    <location>
        <begin position="1166"/>
        <end position="1198"/>
    </location>
</feature>
<dbReference type="InterPro" id="IPR036322">
    <property type="entry name" value="WD40_repeat_dom_sf"/>
</dbReference>
<evidence type="ECO:0000256" key="4">
    <source>
        <dbReference type="SAM" id="Coils"/>
    </source>
</evidence>
<dbReference type="InterPro" id="IPR007111">
    <property type="entry name" value="NACHT_NTPase"/>
</dbReference>
<dbReference type="PROSITE" id="PS00678">
    <property type="entry name" value="WD_REPEATS_1"/>
    <property type="match status" value="5"/>
</dbReference>
<accession>A0A0B7FD61</accession>
<dbReference type="InterPro" id="IPR019775">
    <property type="entry name" value="WD40_repeat_CS"/>
</dbReference>
<dbReference type="GO" id="GO:0005634">
    <property type="term" value="C:nucleus"/>
    <property type="evidence" value="ECO:0007669"/>
    <property type="project" value="TreeGrafter"/>
</dbReference>
<dbReference type="Pfam" id="PF00400">
    <property type="entry name" value="WD40"/>
    <property type="match status" value="10"/>
</dbReference>
<evidence type="ECO:0000313" key="7">
    <source>
        <dbReference type="EMBL" id="CEL54864.1"/>
    </source>
</evidence>
<dbReference type="SUPFAM" id="SSF52540">
    <property type="entry name" value="P-loop containing nucleoside triphosphate hydrolases"/>
    <property type="match status" value="1"/>
</dbReference>
<dbReference type="PANTHER" id="PTHR22847">
    <property type="entry name" value="WD40 REPEAT PROTEIN"/>
    <property type="match status" value="1"/>
</dbReference>
<reference evidence="7 8" key="1">
    <citation type="submission" date="2014-11" db="EMBL/GenBank/DDBJ databases">
        <authorList>
            <person name="Wibberg Daniel"/>
        </authorList>
    </citation>
    <scope>NUCLEOTIDE SEQUENCE [LARGE SCALE GENOMIC DNA]</scope>
    <source>
        <strain evidence="7">Rhizoctonia solani AG1-IB 7/3/14</strain>
    </source>
</reference>
<feature type="compositionally biased region" description="Polar residues" evidence="5">
    <location>
        <begin position="23"/>
        <end position="34"/>
    </location>
</feature>
<evidence type="ECO:0000256" key="5">
    <source>
        <dbReference type="SAM" id="MobiDB-lite"/>
    </source>
</evidence>
<dbReference type="InterPro" id="IPR020472">
    <property type="entry name" value="WD40_PAC1"/>
</dbReference>
<dbReference type="InterPro" id="IPR001680">
    <property type="entry name" value="WD40_rpt"/>
</dbReference>
<keyword evidence="2" id="KW-0677">Repeat</keyword>
<feature type="repeat" description="WD" evidence="3">
    <location>
        <begin position="1440"/>
        <end position="1474"/>
    </location>
</feature>
<feature type="domain" description="NACHT" evidence="6">
    <location>
        <begin position="320"/>
        <end position="467"/>
    </location>
</feature>
<dbReference type="InterPro" id="IPR015943">
    <property type="entry name" value="WD40/YVTN_repeat-like_dom_sf"/>
</dbReference>
<feature type="repeat" description="WD" evidence="3">
    <location>
        <begin position="1404"/>
        <end position="1438"/>
    </location>
</feature>
<feature type="repeat" description="WD" evidence="3">
    <location>
        <begin position="1037"/>
        <end position="1068"/>
    </location>
</feature>
<dbReference type="EMBL" id="LN679118">
    <property type="protein sequence ID" value="CEL54864.1"/>
    <property type="molecule type" value="Genomic_DNA"/>
</dbReference>
<feature type="repeat" description="WD" evidence="3">
    <location>
        <begin position="1209"/>
        <end position="1250"/>
    </location>
</feature>
<dbReference type="CDD" id="cd00200">
    <property type="entry name" value="WD40"/>
    <property type="match status" value="2"/>
</dbReference>
<gene>
    <name evidence="7" type="ORF">RSOLAG1IB_07355</name>
</gene>
<dbReference type="PRINTS" id="PR00320">
    <property type="entry name" value="GPROTEINBRPT"/>
</dbReference>
<organism evidence="7 8">
    <name type="scientific">Thanatephorus cucumeris (strain AG1-IB / isolate 7/3/14)</name>
    <name type="common">Lettuce bottom rot fungus</name>
    <name type="synonym">Rhizoctonia solani</name>
    <dbReference type="NCBI Taxonomy" id="1108050"/>
    <lineage>
        <taxon>Eukaryota</taxon>
        <taxon>Fungi</taxon>
        <taxon>Dikarya</taxon>
        <taxon>Basidiomycota</taxon>
        <taxon>Agaricomycotina</taxon>
        <taxon>Agaricomycetes</taxon>
        <taxon>Cantharellales</taxon>
        <taxon>Ceratobasidiaceae</taxon>
        <taxon>Rhizoctonia</taxon>
        <taxon>Rhizoctonia solani AG-1</taxon>
    </lineage>
</organism>
<feature type="compositionally biased region" description="Low complexity" evidence="5">
    <location>
        <begin position="95"/>
        <end position="108"/>
    </location>
</feature>
<dbReference type="PANTHER" id="PTHR22847:SF637">
    <property type="entry name" value="WD REPEAT DOMAIN 5B"/>
    <property type="match status" value="1"/>
</dbReference>
<dbReference type="PROSITE" id="PS50082">
    <property type="entry name" value="WD_REPEATS_2"/>
    <property type="match status" value="9"/>
</dbReference>
<feature type="repeat" description="WD" evidence="3">
    <location>
        <begin position="1123"/>
        <end position="1164"/>
    </location>
</feature>
<sequence length="1488" mass="163732">MTTPTIARLGRLKVRIRKWIKRNQPQSQRQSSASLPLPGAQSPTTGSVFNLGQNPSTHTLPGSNSPVVAPQATSSQTQTAPLSGPSTNAGQASVPGPSTGPGTNTTKTRWSSLQRFSSVLAPISTSFGPLKSIVSELIECVNIYETAAKDREDYKALQKELEQLFTELQGQVVDITTPTAGGPMDPKIENLCKCIQDELQEVKAKQGNSSLKQYLQTGNAQDEVLSRYRRVHGHLIRLSLYMSASAKKDVEKRAKDLQKQVESTHSARVSACLDKLRPSLSACYNSTQAAELKRGECTPSTRMEVLARMHNHASDPGSGTVFWLSGMAGTGKTTIAFTLCSELHSKGQLAASFFCSRLLPECRNINSLIPSIAYQLARHSQHFRSALFKVLEADPDIPTRSLHIQFEDLIKGPLLTTQRDNTLSTNFVIVIDGLDEFENKDSTRIMLDILLTNSLDLPIKFFVSSRPEPEIRDEMMKQLDDYEGSRLVLHELDKSLVQADIERYLRVALHQMDLSDTEFDTLARDAGVLFIYAATVVRYISYSNFNQNPRGRLQTVLNASGPGLKQKNKAIDALYAAILREALENDELDEAEQNDILQVIHTIVCAQEPLTIGILSGLLQFGSIDRARAAIRPLWSVLHISEASELVNTLHASFPEFVCNETRSGRYHCHPNSYHHRISQLCFDVIQTAPPFNICGLKSSFVRDKNVKDLDTRVTKRISPELFYASRYWAAHVVLADRSTELCAMVYGFLSTRLLLWLEVMNLKKALQIAVDITKQIDNWGKAYHELTKLANDARCFTATFSSTPISQSTPHLYLSMLPFWPQSRPISQIYFKNFTGLPKAEGTALNQRQLALLATWSFGNIQESNSKSFDSVRSAAFSPEGRRIVFAMHNQILVVDSLNGQHRSRPLKGHIHPVLSVEYSPDGAHIISCSASVVQVQDSTNGNQISRTNLGGTRAASSLQLSPDGTRVVTAEMWSIYVWDACNGEKVLGPLKGHTNKINIVKYSPDGRQIVSGARDQTLRLWDAQTGETKTIIGPFTESNHSISSVGYSPDGTRIVFGSTDAVIAVWCTIKKEMVLGPIKGHTETITSVTYSPDGTSMASGSEDKTICVWDSQTGEMLIGPLDGHTGGILSVSYSPDSSQIVSSSYDKTIRIWDASIQDLVLSHFECHTGAITTLEYSHDGTLVYSGSKDKTIRVWDTVHGNLILGPLKGHTDCVESISLSPEGTYIASGSRDKTLCIWDTRSGVMILGPLEGHTRPITSVHYSPDGKFIASSSEDGTIRVWDVKNGSTILGPLDYEDTNKLNEIVSVRYSHNGAHLAGAFSSNFNSINKTGVQIWDAKTGNKVLVFRYGTRITTLEYSLDDAYFIFGSTDSTLRVCSSQSGEILFQMRLCAPGAKDFRSYSLNSLKYSSTGSHIISGSSDKKINLWNAQSGNMLGGPLVGHIDQVNSVSYSPDDTFVASGSSDETIRIWRVRDFVCSSIPTGLPIF</sequence>
<dbReference type="Gene3D" id="2.130.10.10">
    <property type="entry name" value="YVTN repeat-like/Quinoprotein amine dehydrogenase"/>
    <property type="match status" value="4"/>
</dbReference>
<feature type="region of interest" description="Disordered" evidence="5">
    <location>
        <begin position="20"/>
        <end position="108"/>
    </location>
</feature>
<evidence type="ECO:0000256" key="2">
    <source>
        <dbReference type="ARBA" id="ARBA00022737"/>
    </source>
</evidence>
<protein>
    <submittedName>
        <fullName evidence="7">Vegetative incompatibility protein HET-E-1</fullName>
    </submittedName>
</protein>
<proteinExistence type="predicted"/>